<dbReference type="Pfam" id="PF02952">
    <property type="entry name" value="Fucose_iso_C"/>
    <property type="match status" value="1"/>
</dbReference>
<gene>
    <name evidence="4" type="ORF">H5P27_18680</name>
</gene>
<evidence type="ECO:0000313" key="5">
    <source>
        <dbReference type="Proteomes" id="UP000526501"/>
    </source>
</evidence>
<protein>
    <submittedName>
        <fullName evidence="4">Fucose isomerase</fullName>
    </submittedName>
</protein>
<dbReference type="InterPro" id="IPR015888">
    <property type="entry name" value="Fuc_isomerase_C"/>
</dbReference>
<dbReference type="AlphaFoldDB" id="A0A7X1B9M1"/>
<keyword evidence="5" id="KW-1185">Reference proteome</keyword>
<dbReference type="RefSeq" id="WP_185661942.1">
    <property type="nucleotide sequence ID" value="NZ_CAWPOO010000013.1"/>
</dbReference>
<name>A0A7X1B9M1_9BACT</name>
<dbReference type="CDD" id="cd00578">
    <property type="entry name" value="L-fuc_L-ara-isomerases"/>
    <property type="match status" value="1"/>
</dbReference>
<dbReference type="Proteomes" id="UP000526501">
    <property type="component" value="Unassembled WGS sequence"/>
</dbReference>
<keyword evidence="1 4" id="KW-0413">Isomerase</keyword>
<organism evidence="4 5">
    <name type="scientific">Pelagicoccus albus</name>
    <dbReference type="NCBI Taxonomy" id="415222"/>
    <lineage>
        <taxon>Bacteria</taxon>
        <taxon>Pseudomonadati</taxon>
        <taxon>Verrucomicrobiota</taxon>
        <taxon>Opitutia</taxon>
        <taxon>Puniceicoccales</taxon>
        <taxon>Pelagicoccaceae</taxon>
        <taxon>Pelagicoccus</taxon>
    </lineage>
</organism>
<evidence type="ECO:0000256" key="2">
    <source>
        <dbReference type="ARBA" id="ARBA00023277"/>
    </source>
</evidence>
<proteinExistence type="predicted"/>
<accession>A0A7X1B9M1</accession>
<dbReference type="GO" id="GO:0006004">
    <property type="term" value="P:fucose metabolic process"/>
    <property type="evidence" value="ECO:0007669"/>
    <property type="project" value="InterPro"/>
</dbReference>
<reference evidence="4 5" key="1">
    <citation type="submission" date="2020-07" db="EMBL/GenBank/DDBJ databases">
        <authorList>
            <person name="Feng X."/>
        </authorList>
    </citation>
    <scope>NUCLEOTIDE SEQUENCE [LARGE SCALE GENOMIC DNA]</scope>
    <source>
        <strain evidence="4 5">JCM23202</strain>
    </source>
</reference>
<keyword evidence="2" id="KW-0119">Carbohydrate metabolism</keyword>
<dbReference type="SUPFAM" id="SSF53743">
    <property type="entry name" value="FucI/AraA N-terminal and middle domains"/>
    <property type="match status" value="1"/>
</dbReference>
<dbReference type="PANTHER" id="PTHR36120:SF1">
    <property type="entry name" value="L-FUCOSE ISOMERASE C-TERMINAL DOMAIN-CONTAINING PROTEIN"/>
    <property type="match status" value="1"/>
</dbReference>
<evidence type="ECO:0000313" key="4">
    <source>
        <dbReference type="EMBL" id="MBC2608087.1"/>
    </source>
</evidence>
<feature type="domain" description="L-fucose isomerase C-terminal" evidence="3">
    <location>
        <begin position="341"/>
        <end position="469"/>
    </location>
</feature>
<dbReference type="GO" id="GO:0008736">
    <property type="term" value="F:L-fucose isomerase activity"/>
    <property type="evidence" value="ECO:0007669"/>
    <property type="project" value="InterPro"/>
</dbReference>
<evidence type="ECO:0000259" key="3">
    <source>
        <dbReference type="Pfam" id="PF02952"/>
    </source>
</evidence>
<sequence>MKSPSQTFGVIFGNRDFFPDKLVTEARSDIIKLFEELGFEAVMLSEEETKLGGVETHADARKCAELFKSRREDIDGIFVCLPNFGDEKGVADTCKLAGLNVPILVQGYPDDLDRLDVIRRRDAFCGKISVCNNLRQAGIPYSLTRKHVVHPSDESFKQDLMKFASVCRVVGGIRGCRIGAVGARPGAFNTVRYSEKILERNGISVTTVDLSEILGDAKKFAADDDKVLAKTAEIKAYANASMVPAEKMTQMARLGVVLDEFVEQNALDATAVQCWTSVQANHGCNVCTSMSMMSEDLSPSACEVDVTGVLTMYAMQLASGTPSALVDWNNNYGSEDDKCVLFHCGNWAKSFLKEPKIATAPILGTTIGEENTYGALDGRSPASSLTYGRITTDDTNGTIRAYIGEGKLTDDTLKTFGNRAVAEVPKLQKLMRHVCREGFEHHVVMNASHTADILKESFEVYLGWETYFHEEPSE</sequence>
<dbReference type="PANTHER" id="PTHR36120">
    <property type="entry name" value="FUCOSE ISOMERASE"/>
    <property type="match status" value="1"/>
</dbReference>
<dbReference type="GO" id="GO:0005737">
    <property type="term" value="C:cytoplasm"/>
    <property type="evidence" value="ECO:0007669"/>
    <property type="project" value="InterPro"/>
</dbReference>
<dbReference type="EMBL" id="JACHVC010000013">
    <property type="protein sequence ID" value="MBC2608087.1"/>
    <property type="molecule type" value="Genomic_DNA"/>
</dbReference>
<comment type="caution">
    <text evidence="4">The sequence shown here is derived from an EMBL/GenBank/DDBJ whole genome shotgun (WGS) entry which is preliminary data.</text>
</comment>
<dbReference type="InterPro" id="IPR009015">
    <property type="entry name" value="Fucose_isomerase_N/cen_sf"/>
</dbReference>
<evidence type="ECO:0000256" key="1">
    <source>
        <dbReference type="ARBA" id="ARBA00023235"/>
    </source>
</evidence>